<evidence type="ECO:0000256" key="1">
    <source>
        <dbReference type="SAM" id="MobiDB-lite"/>
    </source>
</evidence>
<dbReference type="Proteomes" id="UP000634139">
    <property type="component" value="Unassembled WGS sequence"/>
</dbReference>
<comment type="caution">
    <text evidence="2">The sequence shown here is derived from an EMBL/GenBank/DDBJ whole genome shotgun (WGS) entry which is preliminary data.</text>
</comment>
<reference evidence="2" key="2">
    <citation type="submission" date="2020-09" db="EMBL/GenBank/DDBJ databases">
        <authorList>
            <person name="Sun Q."/>
            <person name="Kim S."/>
        </authorList>
    </citation>
    <scope>NUCLEOTIDE SEQUENCE</scope>
    <source>
        <strain evidence="2">KCTC 32422</strain>
    </source>
</reference>
<accession>A0A918VK24</accession>
<name>A0A918VK24_9SPHN</name>
<protein>
    <submittedName>
        <fullName evidence="2">Uncharacterized protein</fullName>
    </submittedName>
</protein>
<reference evidence="2" key="1">
    <citation type="journal article" date="2014" name="Int. J. Syst. Evol. Microbiol.">
        <title>Complete genome sequence of Corynebacterium casei LMG S-19264T (=DSM 44701T), isolated from a smear-ripened cheese.</title>
        <authorList>
            <consortium name="US DOE Joint Genome Institute (JGI-PGF)"/>
            <person name="Walter F."/>
            <person name="Albersmeier A."/>
            <person name="Kalinowski J."/>
            <person name="Ruckert C."/>
        </authorList>
    </citation>
    <scope>NUCLEOTIDE SEQUENCE</scope>
    <source>
        <strain evidence="2">KCTC 32422</strain>
    </source>
</reference>
<dbReference type="AlphaFoldDB" id="A0A918VK24"/>
<gene>
    <name evidence="2" type="ORF">GCM10011617_24120</name>
</gene>
<feature type="region of interest" description="Disordered" evidence="1">
    <location>
        <begin position="161"/>
        <end position="180"/>
    </location>
</feature>
<dbReference type="EMBL" id="BMZD01000006">
    <property type="protein sequence ID" value="GHA02585.1"/>
    <property type="molecule type" value="Genomic_DNA"/>
</dbReference>
<dbReference type="RefSeq" id="WP_189541904.1">
    <property type="nucleotide sequence ID" value="NZ_BMZD01000006.1"/>
</dbReference>
<organism evidence="2 3">
    <name type="scientific">Novosphingobium arvoryzae</name>
    <dbReference type="NCBI Taxonomy" id="1256514"/>
    <lineage>
        <taxon>Bacteria</taxon>
        <taxon>Pseudomonadati</taxon>
        <taxon>Pseudomonadota</taxon>
        <taxon>Alphaproteobacteria</taxon>
        <taxon>Sphingomonadales</taxon>
        <taxon>Sphingomonadaceae</taxon>
        <taxon>Novosphingobium</taxon>
    </lineage>
</organism>
<proteinExistence type="predicted"/>
<evidence type="ECO:0000313" key="2">
    <source>
        <dbReference type="EMBL" id="GHA02585.1"/>
    </source>
</evidence>
<keyword evidence="3" id="KW-1185">Reference proteome</keyword>
<evidence type="ECO:0000313" key="3">
    <source>
        <dbReference type="Proteomes" id="UP000634139"/>
    </source>
</evidence>
<sequence length="253" mass="26975">MQIKTIRLSKRGSGTAALLLAGAVGLLALPSGVLALSSQFEPDAQAQQADVVSGTFMPAEVDPRLARSISVRALAKGRAFRFTPAATPNRADRSVTVAVRLDARSARNLMLGAKQSVSEAALGNALRIAPTGYSLGSARGYRSFAQSSGISDARRSDIPDLAAYKPSTPATSADPGRFSPRIALDEKEKSGRSPRTFEQNDQTVDVGGSYRLSRNLNVTAGVRYSSTDRDRLLPLTDGRQDNQAVYVGTQFRF</sequence>